<dbReference type="EMBL" id="VSSQ01011759">
    <property type="protein sequence ID" value="MPM47645.1"/>
    <property type="molecule type" value="Genomic_DNA"/>
</dbReference>
<sequence length="660" mass="67549">MHVLGGNTILSGTIIATGGSASSSYGVRSESGTISVTSGRVTATGGTADNTSSGVFSNSRVNVSGGTVTASSGAAGNFSQAMNRAPIYAANCGIIASTNTDGSSAAASYDVSSITSYKYLKIGNLYPLTVNLNGGSGTTANGVHMAGDNVSINAGAKSGYTFSGWTSTGGGTFASAANTSTIYTMPAGAAAITANWTLVYTLTVNLNGGSGATINGIYKAGDVVSIDAGAKSGYTFSGWTSTGGTFASAANTSTTFTMPAGAAVITASWAANSSGNSSGNSSSGSSSSGTLTVPVSSDADKINVSASVSGNTATIKVTDTQLKEIISRTEAGTVKIDMSGLKVDTVAIPAAVISAAGGASGSTSLAVALPTGTVTLDKTALASIAGKGDIKFSVETVANKNLTDSQRKVLGTQADSAVVVDVNVFVNGTQTSTFRDGKITVSVPYMSKSGENIDSITVWFIKDDGTIESKNGVYNAATGYVEFTTVHLSRYLIVNFPFADVAENSWYYGSVAYAYNNGLFVGTSDTTFSPDSAMTRQMIWMTLARMDSKTPADMEAARDWAMKNGISDGTNPANSITRQQMAIILYRFAQYKGYDTTQGGMVIRKFTDYDSISEYALPALSWAVNAGLMQGNSNNLMHAGSATRAQVATILQRFCQSVAR</sequence>
<evidence type="ECO:0000259" key="1">
    <source>
        <dbReference type="PROSITE" id="PS51272"/>
    </source>
</evidence>
<dbReference type="InterPro" id="IPR001119">
    <property type="entry name" value="SLH_dom"/>
</dbReference>
<protein>
    <recommendedName>
        <fullName evidence="1">SLH domain-containing protein</fullName>
    </recommendedName>
</protein>
<feature type="domain" description="SLH" evidence="1">
    <location>
        <begin position="494"/>
        <end position="599"/>
    </location>
</feature>
<dbReference type="Pfam" id="PF00395">
    <property type="entry name" value="SLH"/>
    <property type="match status" value="2"/>
</dbReference>
<dbReference type="NCBIfam" id="TIGR02543">
    <property type="entry name" value="List_Bact_rpt"/>
    <property type="match status" value="2"/>
</dbReference>
<gene>
    <name evidence="2" type="ORF">SDC9_94356</name>
</gene>
<organism evidence="2">
    <name type="scientific">bioreactor metagenome</name>
    <dbReference type="NCBI Taxonomy" id="1076179"/>
    <lineage>
        <taxon>unclassified sequences</taxon>
        <taxon>metagenomes</taxon>
        <taxon>ecological metagenomes</taxon>
    </lineage>
</organism>
<dbReference type="InterPro" id="IPR044060">
    <property type="entry name" value="Bacterial_rp_domain"/>
</dbReference>
<dbReference type="Pfam" id="PF18998">
    <property type="entry name" value="Flg_new_2"/>
    <property type="match status" value="2"/>
</dbReference>
<proteinExistence type="predicted"/>
<dbReference type="InterPro" id="IPR013378">
    <property type="entry name" value="InlB-like_B-rpt"/>
</dbReference>
<comment type="caution">
    <text evidence="2">The sequence shown here is derived from an EMBL/GenBank/DDBJ whole genome shotgun (WGS) entry which is preliminary data.</text>
</comment>
<name>A0A645A385_9ZZZZ</name>
<evidence type="ECO:0000313" key="2">
    <source>
        <dbReference type="EMBL" id="MPM47645.1"/>
    </source>
</evidence>
<reference evidence="2" key="1">
    <citation type="submission" date="2019-08" db="EMBL/GenBank/DDBJ databases">
        <authorList>
            <person name="Kucharzyk K."/>
            <person name="Murdoch R.W."/>
            <person name="Higgins S."/>
            <person name="Loffler F."/>
        </authorList>
    </citation>
    <scope>NUCLEOTIDE SEQUENCE</scope>
</reference>
<dbReference type="AlphaFoldDB" id="A0A645A385"/>
<dbReference type="PROSITE" id="PS51272">
    <property type="entry name" value="SLH"/>
    <property type="match status" value="2"/>
</dbReference>
<accession>A0A645A385</accession>
<feature type="domain" description="SLH" evidence="1">
    <location>
        <begin position="603"/>
        <end position="660"/>
    </location>
</feature>